<name>A0A9P1NZJ1_9CYAN</name>
<protein>
    <submittedName>
        <fullName evidence="2">Uncharacterized protein</fullName>
    </submittedName>
</protein>
<reference evidence="2 3" key="1">
    <citation type="submission" date="2014-02" db="EMBL/GenBank/DDBJ databases">
        <authorList>
            <person name="Genoscope - CEA"/>
        </authorList>
    </citation>
    <scope>NUCLEOTIDE SEQUENCE [LARGE SCALE GENOMIC DNA]</scope>
    <source>
        <strain evidence="2 3">PCC 8005</strain>
    </source>
</reference>
<evidence type="ECO:0000313" key="1">
    <source>
        <dbReference type="EMBL" id="CDM95484.1"/>
    </source>
</evidence>
<evidence type="ECO:0000313" key="3">
    <source>
        <dbReference type="Proteomes" id="UP000032946"/>
    </source>
</evidence>
<evidence type="ECO:0000313" key="2">
    <source>
        <dbReference type="EMBL" id="CDM95930.1"/>
    </source>
</evidence>
<sequence length="46" mass="5213">MNLLIGSLVRFSDIDMVVDFTVPALQVPVREIVDRCFFASRKPFAV</sequence>
<dbReference type="Proteomes" id="UP000032946">
    <property type="component" value="Chromosome"/>
</dbReference>
<keyword evidence="3" id="KW-1185">Reference proteome</keyword>
<dbReference type="EMBL" id="FO818640">
    <property type="protein sequence ID" value="CDM95484.1"/>
    <property type="molecule type" value="Genomic_DNA"/>
</dbReference>
<dbReference type="AlphaFoldDB" id="A0A9P1NZJ1"/>
<dbReference type="EMBL" id="FO818640">
    <property type="protein sequence ID" value="CDM95930.1"/>
    <property type="molecule type" value="Genomic_DNA"/>
</dbReference>
<proteinExistence type="predicted"/>
<organism evidence="2 3">
    <name type="scientific">Limnospira indica PCC 8005</name>
    <dbReference type="NCBI Taxonomy" id="376219"/>
    <lineage>
        <taxon>Bacteria</taxon>
        <taxon>Bacillati</taxon>
        <taxon>Cyanobacteriota</taxon>
        <taxon>Cyanophyceae</taxon>
        <taxon>Oscillatoriophycideae</taxon>
        <taxon>Oscillatoriales</taxon>
        <taxon>Sirenicapillariaceae</taxon>
        <taxon>Limnospira</taxon>
    </lineage>
</organism>
<gene>
    <name evidence="1" type="ORF">ARTHRO_30753</name>
    <name evidence="2" type="ORF">ARTHRO_40336</name>
</gene>
<accession>A0A9P1NZJ1</accession>